<dbReference type="InterPro" id="IPR013149">
    <property type="entry name" value="ADH-like_C"/>
</dbReference>
<dbReference type="InterPro" id="IPR036291">
    <property type="entry name" value="NAD(P)-bd_dom_sf"/>
</dbReference>
<evidence type="ECO:0000259" key="7">
    <source>
        <dbReference type="Pfam" id="PF08240"/>
    </source>
</evidence>
<dbReference type="InterPro" id="IPR013154">
    <property type="entry name" value="ADH-like_N"/>
</dbReference>
<keyword evidence="9" id="KW-1185">Reference proteome</keyword>
<proteinExistence type="inferred from homology"/>
<comment type="similarity">
    <text evidence="2">Belongs to the zinc-containing alcohol dehydrogenase family.</text>
</comment>
<keyword evidence="5" id="KW-0560">Oxidoreductase</keyword>
<dbReference type="Pfam" id="PF08240">
    <property type="entry name" value="ADH_N"/>
    <property type="match status" value="1"/>
</dbReference>
<organism evidence="8 9">
    <name type="scientific">Paenibacillus chungangensis</name>
    <dbReference type="NCBI Taxonomy" id="696535"/>
    <lineage>
        <taxon>Bacteria</taxon>
        <taxon>Bacillati</taxon>
        <taxon>Bacillota</taxon>
        <taxon>Bacilli</taxon>
        <taxon>Bacillales</taxon>
        <taxon>Paenibacillaceae</taxon>
        <taxon>Paenibacillus</taxon>
    </lineage>
</organism>
<evidence type="ECO:0000313" key="9">
    <source>
        <dbReference type="Proteomes" id="UP001596989"/>
    </source>
</evidence>
<dbReference type="SUPFAM" id="SSF51735">
    <property type="entry name" value="NAD(P)-binding Rossmann-fold domains"/>
    <property type="match status" value="1"/>
</dbReference>
<dbReference type="PANTHER" id="PTHR43350">
    <property type="entry name" value="NAD-DEPENDENT ALCOHOL DEHYDROGENASE"/>
    <property type="match status" value="1"/>
</dbReference>
<dbReference type="Pfam" id="PF00107">
    <property type="entry name" value="ADH_zinc_N"/>
    <property type="match status" value="1"/>
</dbReference>
<dbReference type="Gene3D" id="3.90.180.10">
    <property type="entry name" value="Medium-chain alcohol dehydrogenases, catalytic domain"/>
    <property type="match status" value="1"/>
</dbReference>
<dbReference type="SUPFAM" id="SSF50129">
    <property type="entry name" value="GroES-like"/>
    <property type="match status" value="1"/>
</dbReference>
<dbReference type="CDD" id="cd08255">
    <property type="entry name" value="2-desacetyl-2-hydroxyethyl_bacteriochlorophyllide_like"/>
    <property type="match status" value="1"/>
</dbReference>
<gene>
    <name evidence="8" type="ORF">ACFQ2I_06785</name>
</gene>
<dbReference type="PANTHER" id="PTHR43350:SF19">
    <property type="entry name" value="D-GULOSIDE 3-DEHYDROGENASE"/>
    <property type="match status" value="1"/>
</dbReference>
<dbReference type="EMBL" id="JBHTJZ010000005">
    <property type="protein sequence ID" value="MFD0959094.1"/>
    <property type="molecule type" value="Genomic_DNA"/>
</dbReference>
<evidence type="ECO:0000256" key="5">
    <source>
        <dbReference type="ARBA" id="ARBA00023002"/>
    </source>
</evidence>
<feature type="domain" description="Alcohol dehydrogenase-like N-terminal" evidence="7">
    <location>
        <begin position="23"/>
        <end position="104"/>
    </location>
</feature>
<evidence type="ECO:0000256" key="2">
    <source>
        <dbReference type="ARBA" id="ARBA00008072"/>
    </source>
</evidence>
<keyword evidence="4" id="KW-0862">Zinc</keyword>
<feature type="domain" description="Alcohol dehydrogenase-like C-terminal" evidence="6">
    <location>
        <begin position="143"/>
        <end position="260"/>
    </location>
</feature>
<keyword evidence="3" id="KW-0479">Metal-binding</keyword>
<evidence type="ECO:0000313" key="8">
    <source>
        <dbReference type="EMBL" id="MFD0959094.1"/>
    </source>
</evidence>
<evidence type="ECO:0000256" key="3">
    <source>
        <dbReference type="ARBA" id="ARBA00022723"/>
    </source>
</evidence>
<comment type="caution">
    <text evidence="8">The sequence shown here is derived from an EMBL/GenBank/DDBJ whole genome shotgun (WGS) entry which is preliminary data.</text>
</comment>
<evidence type="ECO:0000259" key="6">
    <source>
        <dbReference type="Pfam" id="PF00107"/>
    </source>
</evidence>
<comment type="cofactor">
    <cofactor evidence="1">
        <name>Zn(2+)</name>
        <dbReference type="ChEBI" id="CHEBI:29105"/>
    </cofactor>
</comment>
<dbReference type="Gene3D" id="3.40.50.720">
    <property type="entry name" value="NAD(P)-binding Rossmann-like Domain"/>
    <property type="match status" value="1"/>
</dbReference>
<dbReference type="InterPro" id="IPR011032">
    <property type="entry name" value="GroES-like_sf"/>
</dbReference>
<evidence type="ECO:0000256" key="1">
    <source>
        <dbReference type="ARBA" id="ARBA00001947"/>
    </source>
</evidence>
<name>A0ABW3HNK7_9BACL</name>
<dbReference type="RefSeq" id="WP_377562996.1">
    <property type="nucleotide sequence ID" value="NZ_JBHTJZ010000005.1"/>
</dbReference>
<evidence type="ECO:0000256" key="4">
    <source>
        <dbReference type="ARBA" id="ARBA00022833"/>
    </source>
</evidence>
<protein>
    <submittedName>
        <fullName evidence="8">Zinc-binding alcohol dehydrogenase</fullName>
    </submittedName>
</protein>
<reference evidence="9" key="1">
    <citation type="journal article" date="2019" name="Int. J. Syst. Evol. Microbiol.">
        <title>The Global Catalogue of Microorganisms (GCM) 10K type strain sequencing project: providing services to taxonomists for standard genome sequencing and annotation.</title>
        <authorList>
            <consortium name="The Broad Institute Genomics Platform"/>
            <consortium name="The Broad Institute Genome Sequencing Center for Infectious Disease"/>
            <person name="Wu L."/>
            <person name="Ma J."/>
        </authorList>
    </citation>
    <scope>NUCLEOTIDE SEQUENCE [LARGE SCALE GENOMIC DNA]</scope>
    <source>
        <strain evidence="9">CCUG 59129</strain>
    </source>
</reference>
<sequence>MKSIATQQGEVIIVEKERPVIKPHYVLVQTHYSMVSPGTEITAIRRQSEQPHPLGYSASGQVIDVGDEVPALQVGHTVACYGAPYVNHSEYLLVPKHLVVPVPEHVAMRSAASAGLGAIAIHALRQSGLMFGECAVIVGLGMIGQLVARIAHAAAIKVVAIDLLASRRKLLQDIEGITICSHIDEVSSAVMEATGGIGADAVFHCAAGRQKDLFDTSFDWLRDRGTIIIVGDMAPEFTRAKMFGKEARVLISRAGGPGRYDRQYEQDCMDYPIGYVRWTEGRNIGEYVRLLSEKLISVESLLTKQVPLSRAHELYADYAHEPQNILGGLIAYDA</sequence>
<accession>A0ABW3HNK7</accession>
<dbReference type="Proteomes" id="UP001596989">
    <property type="component" value="Unassembled WGS sequence"/>
</dbReference>